<comment type="function">
    <text evidence="7">Binds the 23S rRNA.</text>
</comment>
<reference evidence="8 9" key="1">
    <citation type="journal article" date="2016" name="Nat. Commun.">
        <title>Thousands of microbial genomes shed light on interconnected biogeochemical processes in an aquifer system.</title>
        <authorList>
            <person name="Anantharaman K."/>
            <person name="Brown C.T."/>
            <person name="Hug L.A."/>
            <person name="Sharon I."/>
            <person name="Castelle C.J."/>
            <person name="Probst A.J."/>
            <person name="Thomas B.C."/>
            <person name="Singh A."/>
            <person name="Wilkins M.J."/>
            <person name="Karaoz U."/>
            <person name="Brodie E.L."/>
            <person name="Williams K.H."/>
            <person name="Hubbard S.S."/>
            <person name="Banfield J.F."/>
        </authorList>
    </citation>
    <scope>NUCLEOTIDE SEQUENCE [LARGE SCALE GENOMIC DNA]</scope>
</reference>
<evidence type="ECO:0000256" key="7">
    <source>
        <dbReference type="HAMAP-Rule" id="MF_00501"/>
    </source>
</evidence>
<keyword evidence="7" id="KW-0479">Metal-binding</keyword>
<comment type="cofactor">
    <cofactor evidence="7">
        <name>Zn(2+)</name>
        <dbReference type="ChEBI" id="CHEBI:29105"/>
    </cofactor>
    <text evidence="7">Binds 1 zinc ion per subunit.</text>
</comment>
<evidence type="ECO:0000313" key="8">
    <source>
        <dbReference type="EMBL" id="OGZ20285.1"/>
    </source>
</evidence>
<dbReference type="NCBIfam" id="NF000612">
    <property type="entry name" value="PRK00019.1"/>
    <property type="match status" value="1"/>
</dbReference>
<organism evidence="8 9">
    <name type="scientific">Candidatus Nealsonbacteria bacterium RIFCSPHIGHO2_01_FULL_38_55</name>
    <dbReference type="NCBI Taxonomy" id="1801664"/>
    <lineage>
        <taxon>Bacteria</taxon>
        <taxon>Candidatus Nealsoniibacteriota</taxon>
    </lineage>
</organism>
<keyword evidence="3 7" id="KW-0694">RNA-binding</keyword>
<feature type="binding site" evidence="7">
    <location>
        <position position="40"/>
    </location>
    <ligand>
        <name>Zn(2+)</name>
        <dbReference type="ChEBI" id="CHEBI:29105"/>
    </ligand>
</feature>
<dbReference type="GO" id="GO:0006412">
    <property type="term" value="P:translation"/>
    <property type="evidence" value="ECO:0007669"/>
    <property type="project" value="UniProtKB-UniRule"/>
</dbReference>
<feature type="binding site" evidence="7">
    <location>
        <position position="17"/>
    </location>
    <ligand>
        <name>Zn(2+)</name>
        <dbReference type="ChEBI" id="CHEBI:29105"/>
    </ligand>
</feature>
<dbReference type="PROSITE" id="PS01143">
    <property type="entry name" value="RIBOSOMAL_L31"/>
    <property type="match status" value="1"/>
</dbReference>
<evidence type="ECO:0000256" key="5">
    <source>
        <dbReference type="ARBA" id="ARBA00023274"/>
    </source>
</evidence>
<gene>
    <name evidence="7" type="primary">rpmE</name>
    <name evidence="8" type="ORF">A2626_01445</name>
</gene>
<dbReference type="NCBIfam" id="TIGR00105">
    <property type="entry name" value="L31"/>
    <property type="match status" value="1"/>
</dbReference>
<dbReference type="InterPro" id="IPR034704">
    <property type="entry name" value="Ribosomal_bL28/bL31-like_sf"/>
</dbReference>
<accession>A0A1G2E3G4</accession>
<feature type="binding site" evidence="7">
    <location>
        <position position="19"/>
    </location>
    <ligand>
        <name>Zn(2+)</name>
        <dbReference type="ChEBI" id="CHEBI:29105"/>
    </ligand>
</feature>
<keyword evidence="7" id="KW-0862">Zinc</keyword>
<comment type="similarity">
    <text evidence="1 7">Belongs to the bacterial ribosomal protein bL31 family. Type A subfamily.</text>
</comment>
<dbReference type="PANTHER" id="PTHR33280:SF1">
    <property type="entry name" value="LARGE RIBOSOMAL SUBUNIT PROTEIN BL31C"/>
    <property type="match status" value="1"/>
</dbReference>
<keyword evidence="4 7" id="KW-0689">Ribosomal protein</keyword>
<dbReference type="Pfam" id="PF01197">
    <property type="entry name" value="Ribosomal_L31"/>
    <property type="match status" value="1"/>
</dbReference>
<dbReference type="HAMAP" id="MF_00501">
    <property type="entry name" value="Ribosomal_bL31_1"/>
    <property type="match status" value="1"/>
</dbReference>
<dbReference type="SUPFAM" id="SSF143800">
    <property type="entry name" value="L28p-like"/>
    <property type="match status" value="1"/>
</dbReference>
<comment type="subunit">
    <text evidence="7">Part of the 50S ribosomal subunit.</text>
</comment>
<feature type="binding site" evidence="7">
    <location>
        <position position="37"/>
    </location>
    <ligand>
        <name>Zn(2+)</name>
        <dbReference type="ChEBI" id="CHEBI:29105"/>
    </ligand>
</feature>
<dbReference type="PRINTS" id="PR01249">
    <property type="entry name" value="RIBOSOMALL31"/>
</dbReference>
<dbReference type="GO" id="GO:0005840">
    <property type="term" value="C:ribosome"/>
    <property type="evidence" value="ECO:0007669"/>
    <property type="project" value="UniProtKB-KW"/>
</dbReference>
<keyword evidence="2 7" id="KW-0699">rRNA-binding</keyword>
<dbReference type="GO" id="GO:0046872">
    <property type="term" value="F:metal ion binding"/>
    <property type="evidence" value="ECO:0007669"/>
    <property type="project" value="UniProtKB-KW"/>
</dbReference>
<dbReference type="PANTHER" id="PTHR33280">
    <property type="entry name" value="50S RIBOSOMAL PROTEIN L31, CHLOROPLASTIC"/>
    <property type="match status" value="1"/>
</dbReference>
<proteinExistence type="inferred from homology"/>
<dbReference type="AlphaFoldDB" id="A0A1G2E3G4"/>
<dbReference type="EMBL" id="MHLZ01000005">
    <property type="protein sequence ID" value="OGZ20285.1"/>
    <property type="molecule type" value="Genomic_DNA"/>
</dbReference>
<evidence type="ECO:0000256" key="3">
    <source>
        <dbReference type="ARBA" id="ARBA00022884"/>
    </source>
</evidence>
<evidence type="ECO:0000256" key="4">
    <source>
        <dbReference type="ARBA" id="ARBA00022980"/>
    </source>
</evidence>
<dbReference type="GO" id="GO:0003735">
    <property type="term" value="F:structural constituent of ribosome"/>
    <property type="evidence" value="ECO:0007669"/>
    <property type="project" value="InterPro"/>
</dbReference>
<dbReference type="GO" id="GO:1990904">
    <property type="term" value="C:ribonucleoprotein complex"/>
    <property type="evidence" value="ECO:0007669"/>
    <property type="project" value="UniProtKB-KW"/>
</dbReference>
<dbReference type="InterPro" id="IPR042105">
    <property type="entry name" value="Ribosomal_bL31_sf"/>
</dbReference>
<dbReference type="GO" id="GO:0019843">
    <property type="term" value="F:rRNA binding"/>
    <property type="evidence" value="ECO:0007669"/>
    <property type="project" value="UniProtKB-KW"/>
</dbReference>
<dbReference type="InterPro" id="IPR027491">
    <property type="entry name" value="Ribosomal_bL31_A"/>
</dbReference>
<evidence type="ECO:0000256" key="2">
    <source>
        <dbReference type="ARBA" id="ARBA00022730"/>
    </source>
</evidence>
<dbReference type="Proteomes" id="UP000177360">
    <property type="component" value="Unassembled WGS sequence"/>
</dbReference>
<keyword evidence="5 7" id="KW-0687">Ribonucleoprotein</keyword>
<dbReference type="InterPro" id="IPR002150">
    <property type="entry name" value="Ribosomal_bL31"/>
</dbReference>
<sequence length="76" mass="8810">MKDNIHPKYHEKAKVVCACGNCFEVGSTNEHIDTEICYNCHPFYTGKEKIVDTLGRVDKFKKKMAKKETFAKKKKK</sequence>
<evidence type="ECO:0000256" key="1">
    <source>
        <dbReference type="ARBA" id="ARBA00009296"/>
    </source>
</evidence>
<comment type="caution">
    <text evidence="8">The sequence shown here is derived from an EMBL/GenBank/DDBJ whole genome shotgun (WGS) entry which is preliminary data.</text>
</comment>
<protein>
    <recommendedName>
        <fullName evidence="6 7">Large ribosomal subunit protein bL31</fullName>
    </recommendedName>
</protein>
<dbReference type="Gene3D" id="4.10.830.30">
    <property type="entry name" value="Ribosomal protein L31"/>
    <property type="match status" value="1"/>
</dbReference>
<name>A0A1G2E3G4_9BACT</name>
<evidence type="ECO:0000256" key="6">
    <source>
        <dbReference type="ARBA" id="ARBA00035687"/>
    </source>
</evidence>
<evidence type="ECO:0000313" key="9">
    <source>
        <dbReference type="Proteomes" id="UP000177360"/>
    </source>
</evidence>